<dbReference type="PANTHER" id="PTHR36191:SF1">
    <property type="entry name" value="ENDONUCLEASE_EXONUCLEASE_PHOSPHATASE DOMAIN-CONTAINING PROTEIN"/>
    <property type="match status" value="1"/>
</dbReference>
<comment type="caution">
    <text evidence="1">The sequence shown here is derived from an EMBL/GenBank/DDBJ whole genome shotgun (WGS) entry which is preliminary data.</text>
</comment>
<name>A0ABN8RQY8_9CNID</name>
<organism evidence="1 2">
    <name type="scientific">Porites lobata</name>
    <dbReference type="NCBI Taxonomy" id="104759"/>
    <lineage>
        <taxon>Eukaryota</taxon>
        <taxon>Metazoa</taxon>
        <taxon>Cnidaria</taxon>
        <taxon>Anthozoa</taxon>
        <taxon>Hexacorallia</taxon>
        <taxon>Scleractinia</taxon>
        <taxon>Fungiina</taxon>
        <taxon>Poritidae</taxon>
        <taxon>Porites</taxon>
    </lineage>
</organism>
<dbReference type="InterPro" id="IPR036691">
    <property type="entry name" value="Endo/exonu/phosph_ase_sf"/>
</dbReference>
<dbReference type="Gene3D" id="3.60.10.10">
    <property type="entry name" value="Endonuclease/exonuclease/phosphatase"/>
    <property type="match status" value="1"/>
</dbReference>
<dbReference type="EMBL" id="CALNXK010000296">
    <property type="protein sequence ID" value="CAH3181414.1"/>
    <property type="molecule type" value="Genomic_DNA"/>
</dbReference>
<evidence type="ECO:0000313" key="2">
    <source>
        <dbReference type="Proteomes" id="UP001159405"/>
    </source>
</evidence>
<evidence type="ECO:0000313" key="1">
    <source>
        <dbReference type="EMBL" id="CAH3181414.1"/>
    </source>
</evidence>
<feature type="non-terminal residue" evidence="1">
    <location>
        <position position="187"/>
    </location>
</feature>
<gene>
    <name evidence="1" type="ORF">PLOB_00024634</name>
</gene>
<dbReference type="PANTHER" id="PTHR36191">
    <property type="entry name" value="ENDO/EXONUCLEASE/PHOSPHATASE DOMAIN-CONTAINING PROTEIN-RELATED"/>
    <property type="match status" value="1"/>
</dbReference>
<accession>A0ABN8RQY8</accession>
<dbReference type="SUPFAM" id="SSF56219">
    <property type="entry name" value="DNase I-like"/>
    <property type="match status" value="1"/>
</dbReference>
<dbReference type="Proteomes" id="UP001159405">
    <property type="component" value="Unassembled WGS sequence"/>
</dbReference>
<keyword evidence="2" id="KW-1185">Reference proteome</keyword>
<proteinExistence type="predicted"/>
<feature type="non-terminal residue" evidence="1">
    <location>
        <position position="1"/>
    </location>
</feature>
<protein>
    <submittedName>
        <fullName evidence="1">Uncharacterized protein</fullName>
    </submittedName>
</protein>
<sequence>LISETKIDSTYPKDQFSLPSYSLYRNDRKKGGGGILALISTVVPCRRLKPDRHYHCLEPIVLDVKIGKINMIIISLYRPPRPLSKLLLDLEMVQGFECLIKQPTRLDRNGTTTTATLIDVLLTNQPDLFIGRGVYDPALSDHMLIYDVMKEKARKHSRRIIHFRSYKNFDPVKYDNLLMTAPWHVGN</sequence>
<reference evidence="1 2" key="1">
    <citation type="submission" date="2022-05" db="EMBL/GenBank/DDBJ databases">
        <authorList>
            <consortium name="Genoscope - CEA"/>
            <person name="William W."/>
        </authorList>
    </citation>
    <scope>NUCLEOTIDE SEQUENCE [LARGE SCALE GENOMIC DNA]</scope>
</reference>